<feature type="compositionally biased region" description="Polar residues" evidence="1">
    <location>
        <begin position="139"/>
        <end position="148"/>
    </location>
</feature>
<proteinExistence type="predicted"/>
<sequence length="194" mass="20986">MPSSILLRSAFAVVLVGASLPAAFSQSQDSQSVAEAARRAREKKKDSAKPAKVITDDTLDVKKADVQSAVAEEPKVPGAPDAANQPGNRATNPATSDAQRQAAKDEKLRKEIAAVKEQLKEALGDLDLLQRENRLDQDTYYSQPNFASDTAGKQKLDDQQHKMSDKRQELDRLKGKLADLQKSLGESSSSSSQP</sequence>
<accession>A0A7V8NRP8</accession>
<organism evidence="3 4">
    <name type="scientific">Candidatus Acidiferrum panamense</name>
    <dbReference type="NCBI Taxonomy" id="2741543"/>
    <lineage>
        <taxon>Bacteria</taxon>
        <taxon>Pseudomonadati</taxon>
        <taxon>Acidobacteriota</taxon>
        <taxon>Terriglobia</taxon>
        <taxon>Candidatus Acidiferrales</taxon>
        <taxon>Candidatus Acidiferrum</taxon>
    </lineage>
</organism>
<feature type="region of interest" description="Disordered" evidence="1">
    <location>
        <begin position="139"/>
        <end position="194"/>
    </location>
</feature>
<feature type="compositionally biased region" description="Polar residues" evidence="1">
    <location>
        <begin position="85"/>
        <end position="99"/>
    </location>
</feature>
<reference evidence="3" key="1">
    <citation type="submission" date="2020-06" db="EMBL/GenBank/DDBJ databases">
        <title>Legume-microbial interactions unlock mineral nutrients during tropical forest succession.</title>
        <authorList>
            <person name="Epihov D.Z."/>
        </authorList>
    </citation>
    <scope>NUCLEOTIDE SEQUENCE [LARGE SCALE GENOMIC DNA]</scope>
    <source>
        <strain evidence="3">Pan2503</strain>
    </source>
</reference>
<feature type="compositionally biased region" description="Basic and acidic residues" evidence="1">
    <location>
        <begin position="36"/>
        <end position="49"/>
    </location>
</feature>
<feature type="signal peptide" evidence="2">
    <location>
        <begin position="1"/>
        <end position="18"/>
    </location>
</feature>
<protein>
    <recommendedName>
        <fullName evidence="5">YbgF trimerisation domain-containing protein</fullName>
    </recommendedName>
</protein>
<keyword evidence="4" id="KW-1185">Reference proteome</keyword>
<gene>
    <name evidence="3" type="ORF">HRJ53_14830</name>
</gene>
<dbReference type="EMBL" id="JACDQQ010001420">
    <property type="protein sequence ID" value="MBA0086258.1"/>
    <property type="molecule type" value="Genomic_DNA"/>
</dbReference>
<name>A0A7V8NRP8_9BACT</name>
<dbReference type="Proteomes" id="UP000567293">
    <property type="component" value="Unassembled WGS sequence"/>
</dbReference>
<comment type="caution">
    <text evidence="3">The sequence shown here is derived from an EMBL/GenBank/DDBJ whole genome shotgun (WGS) entry which is preliminary data.</text>
</comment>
<keyword evidence="2" id="KW-0732">Signal</keyword>
<evidence type="ECO:0000313" key="4">
    <source>
        <dbReference type="Proteomes" id="UP000567293"/>
    </source>
</evidence>
<evidence type="ECO:0000313" key="3">
    <source>
        <dbReference type="EMBL" id="MBA0086258.1"/>
    </source>
</evidence>
<evidence type="ECO:0000256" key="1">
    <source>
        <dbReference type="SAM" id="MobiDB-lite"/>
    </source>
</evidence>
<feature type="compositionally biased region" description="Basic and acidic residues" evidence="1">
    <location>
        <begin position="152"/>
        <end position="179"/>
    </location>
</feature>
<feature type="compositionally biased region" description="Polar residues" evidence="1">
    <location>
        <begin position="24"/>
        <end position="33"/>
    </location>
</feature>
<evidence type="ECO:0000256" key="2">
    <source>
        <dbReference type="SAM" id="SignalP"/>
    </source>
</evidence>
<dbReference type="AlphaFoldDB" id="A0A7V8NRP8"/>
<evidence type="ECO:0008006" key="5">
    <source>
        <dbReference type="Google" id="ProtNLM"/>
    </source>
</evidence>
<feature type="chain" id="PRO_5030627908" description="YbgF trimerisation domain-containing protein" evidence="2">
    <location>
        <begin position="19"/>
        <end position="194"/>
    </location>
</feature>
<feature type="region of interest" description="Disordered" evidence="1">
    <location>
        <begin position="23"/>
        <end position="109"/>
    </location>
</feature>